<dbReference type="AlphaFoldDB" id="A0A168EU76"/>
<gene>
    <name evidence="2" type="ORF">AAL_02702</name>
</gene>
<feature type="signal peptide" evidence="1">
    <location>
        <begin position="1"/>
        <end position="43"/>
    </location>
</feature>
<dbReference type="EMBL" id="AZGY01000004">
    <property type="protein sequence ID" value="KZZ99151.1"/>
    <property type="molecule type" value="Genomic_DNA"/>
</dbReference>
<accession>A0A168EU76</accession>
<comment type="caution">
    <text evidence="2">The sequence shown here is derived from an EMBL/GenBank/DDBJ whole genome shotgun (WGS) entry which is preliminary data.</text>
</comment>
<evidence type="ECO:0000313" key="2">
    <source>
        <dbReference type="EMBL" id="KZZ99151.1"/>
    </source>
</evidence>
<sequence>MGFNRRAAPMAAASQSRPGWRLPRMIRFLLLLVLLTQLKLVACEEAEPAIPAANVSSTLVVLDKRACPTKGVRQPRSIDKLPTHVASLYERGTKTRSWEDCLTTGTKLLKDFRKTSPSDKRRLASPFKSMRSLDKWGWVQFREHKLSKPVYGKKLDPAFREKKRRVWPRFSRLYTSEHINCYIIDGKIRVPSNGIYSNVMNPESGVIIADYNFGPSIQAPDLPPSKLPKLKNWSDLVYFQWADACARAGITKRYLRYIYRANIINKDTLAIIARALRTKERTKFPSWSNRVTFSMTSTAGKAILGTLHGVGPGYLLTQHKAELGNKEITEVTVWDSNGPSEFDAKGTSVNLRFKVRNIEPLYLTCCEGPLETLESCNIKQYDLCYYRLINLSY</sequence>
<feature type="chain" id="PRO_5007896677" evidence="1">
    <location>
        <begin position="44"/>
        <end position="393"/>
    </location>
</feature>
<evidence type="ECO:0000256" key="1">
    <source>
        <dbReference type="SAM" id="SignalP"/>
    </source>
</evidence>
<keyword evidence="1" id="KW-0732">Signal</keyword>
<dbReference type="Proteomes" id="UP000078544">
    <property type="component" value="Unassembled WGS sequence"/>
</dbReference>
<evidence type="ECO:0000313" key="3">
    <source>
        <dbReference type="Proteomes" id="UP000078544"/>
    </source>
</evidence>
<dbReference type="STRING" id="1081109.A0A168EU76"/>
<organism evidence="2 3">
    <name type="scientific">Moelleriella libera RCEF 2490</name>
    <dbReference type="NCBI Taxonomy" id="1081109"/>
    <lineage>
        <taxon>Eukaryota</taxon>
        <taxon>Fungi</taxon>
        <taxon>Dikarya</taxon>
        <taxon>Ascomycota</taxon>
        <taxon>Pezizomycotina</taxon>
        <taxon>Sordariomycetes</taxon>
        <taxon>Hypocreomycetidae</taxon>
        <taxon>Hypocreales</taxon>
        <taxon>Clavicipitaceae</taxon>
        <taxon>Moelleriella</taxon>
    </lineage>
</organism>
<protein>
    <submittedName>
        <fullName evidence="2">Uncharacterized protein</fullName>
    </submittedName>
</protein>
<dbReference type="OrthoDB" id="5337308at2759"/>
<name>A0A168EU76_9HYPO</name>
<reference evidence="2 3" key="1">
    <citation type="journal article" date="2016" name="Genome Biol. Evol.">
        <title>Divergent and convergent evolution of fungal pathogenicity.</title>
        <authorList>
            <person name="Shang Y."/>
            <person name="Xiao G."/>
            <person name="Zheng P."/>
            <person name="Cen K."/>
            <person name="Zhan S."/>
            <person name="Wang C."/>
        </authorList>
    </citation>
    <scope>NUCLEOTIDE SEQUENCE [LARGE SCALE GENOMIC DNA]</scope>
    <source>
        <strain evidence="2 3">RCEF 2490</strain>
    </source>
</reference>
<proteinExistence type="predicted"/>
<keyword evidence="3" id="KW-1185">Reference proteome</keyword>